<protein>
    <submittedName>
        <fullName evidence="2">Uncharacterized protein</fullName>
    </submittedName>
</protein>
<dbReference type="AlphaFoldDB" id="A0AAV7VIR0"/>
<sequence>MRPANIVALHGCIILEAMGGISGEGGPLDLSSSRHDVAGWIPSVELGTTSGQGSREENSSEVVRKSERVAIELKSGPGQMASMRVLIMRPSRGNMGDKGVLGLVEVGVQATVRDVLQTGQSLRLQKGNDVLD</sequence>
<evidence type="ECO:0000256" key="1">
    <source>
        <dbReference type="SAM" id="MobiDB-lite"/>
    </source>
</evidence>
<gene>
    <name evidence="2" type="ORF">NDU88_004010</name>
</gene>
<dbReference type="Proteomes" id="UP001066276">
    <property type="component" value="Chromosome 2_1"/>
</dbReference>
<comment type="caution">
    <text evidence="2">The sequence shown here is derived from an EMBL/GenBank/DDBJ whole genome shotgun (WGS) entry which is preliminary data.</text>
</comment>
<keyword evidence="3" id="KW-1185">Reference proteome</keyword>
<feature type="compositionally biased region" description="Basic and acidic residues" evidence="1">
    <location>
        <begin position="54"/>
        <end position="63"/>
    </location>
</feature>
<organism evidence="2 3">
    <name type="scientific">Pleurodeles waltl</name>
    <name type="common">Iberian ribbed newt</name>
    <dbReference type="NCBI Taxonomy" id="8319"/>
    <lineage>
        <taxon>Eukaryota</taxon>
        <taxon>Metazoa</taxon>
        <taxon>Chordata</taxon>
        <taxon>Craniata</taxon>
        <taxon>Vertebrata</taxon>
        <taxon>Euteleostomi</taxon>
        <taxon>Amphibia</taxon>
        <taxon>Batrachia</taxon>
        <taxon>Caudata</taxon>
        <taxon>Salamandroidea</taxon>
        <taxon>Salamandridae</taxon>
        <taxon>Pleurodelinae</taxon>
        <taxon>Pleurodeles</taxon>
    </lineage>
</organism>
<evidence type="ECO:0000313" key="3">
    <source>
        <dbReference type="Proteomes" id="UP001066276"/>
    </source>
</evidence>
<feature type="region of interest" description="Disordered" evidence="1">
    <location>
        <begin position="44"/>
        <end position="63"/>
    </location>
</feature>
<dbReference type="EMBL" id="JANPWB010000003">
    <property type="protein sequence ID" value="KAJ1200183.1"/>
    <property type="molecule type" value="Genomic_DNA"/>
</dbReference>
<evidence type="ECO:0000313" key="2">
    <source>
        <dbReference type="EMBL" id="KAJ1200183.1"/>
    </source>
</evidence>
<accession>A0AAV7VIR0</accession>
<reference evidence="2" key="1">
    <citation type="journal article" date="2022" name="bioRxiv">
        <title>Sequencing and chromosome-scale assembly of the giantPleurodeles waltlgenome.</title>
        <authorList>
            <person name="Brown T."/>
            <person name="Elewa A."/>
            <person name="Iarovenko S."/>
            <person name="Subramanian E."/>
            <person name="Araus A.J."/>
            <person name="Petzold A."/>
            <person name="Susuki M."/>
            <person name="Suzuki K.-i.T."/>
            <person name="Hayashi T."/>
            <person name="Toyoda A."/>
            <person name="Oliveira C."/>
            <person name="Osipova E."/>
            <person name="Leigh N.D."/>
            <person name="Simon A."/>
            <person name="Yun M.H."/>
        </authorList>
    </citation>
    <scope>NUCLEOTIDE SEQUENCE</scope>
    <source>
        <strain evidence="2">20211129_DDA</strain>
        <tissue evidence="2">Liver</tissue>
    </source>
</reference>
<name>A0AAV7VIR0_PLEWA</name>
<proteinExistence type="predicted"/>